<dbReference type="PANTHER" id="PTHR43394">
    <property type="entry name" value="ATP-DEPENDENT PERMEASE MDL1, MITOCHONDRIAL"/>
    <property type="match status" value="1"/>
</dbReference>
<dbReference type="Gene3D" id="3.40.50.300">
    <property type="entry name" value="P-loop containing nucleotide triphosphate hydrolases"/>
    <property type="match status" value="1"/>
</dbReference>
<accession>A0A448X172</accession>
<dbReference type="SUPFAM" id="SSF52540">
    <property type="entry name" value="P-loop containing nucleoside triphosphate hydrolases"/>
    <property type="match status" value="1"/>
</dbReference>
<dbReference type="AlphaFoldDB" id="A0A448X172"/>
<dbReference type="InterPro" id="IPR039421">
    <property type="entry name" value="Type_1_exporter"/>
</dbReference>
<sequence>GYSTEVGPGGSRLSGGQKQRVAIARALVRKPRVLILDEATSALDNESERIVQAALDATCATGERTTLVVAHRLTTVEKSDQIIVLENGRRIEYGTSEELMDAKGAYFSLHHAEVLHAEKH</sequence>
<dbReference type="OrthoDB" id="6500128at2759"/>
<gene>
    <name evidence="2" type="ORF">PXEA_LOCUS18627</name>
</gene>
<dbReference type="InterPro" id="IPR003439">
    <property type="entry name" value="ABC_transporter-like_ATP-bd"/>
</dbReference>
<dbReference type="InterPro" id="IPR027417">
    <property type="entry name" value="P-loop_NTPase"/>
</dbReference>
<evidence type="ECO:0000313" key="3">
    <source>
        <dbReference type="Proteomes" id="UP000784294"/>
    </source>
</evidence>
<feature type="domain" description="ABC transporter" evidence="1">
    <location>
        <begin position="7"/>
        <end position="41"/>
    </location>
</feature>
<proteinExistence type="predicted"/>
<dbReference type="GO" id="GO:0016887">
    <property type="term" value="F:ATP hydrolysis activity"/>
    <property type="evidence" value="ECO:0007669"/>
    <property type="project" value="InterPro"/>
</dbReference>
<protein>
    <recommendedName>
        <fullName evidence="1">ABC transporter domain-containing protein</fullName>
    </recommendedName>
</protein>
<evidence type="ECO:0000313" key="2">
    <source>
        <dbReference type="EMBL" id="VEL25187.1"/>
    </source>
</evidence>
<dbReference type="GO" id="GO:0005524">
    <property type="term" value="F:ATP binding"/>
    <property type="evidence" value="ECO:0007669"/>
    <property type="project" value="InterPro"/>
</dbReference>
<dbReference type="EMBL" id="CAAALY010072192">
    <property type="protein sequence ID" value="VEL25187.1"/>
    <property type="molecule type" value="Genomic_DNA"/>
</dbReference>
<feature type="non-terminal residue" evidence="2">
    <location>
        <position position="1"/>
    </location>
</feature>
<keyword evidence="3" id="KW-1185">Reference proteome</keyword>
<dbReference type="GO" id="GO:0015421">
    <property type="term" value="F:ABC-type oligopeptide transporter activity"/>
    <property type="evidence" value="ECO:0007669"/>
    <property type="project" value="TreeGrafter"/>
</dbReference>
<evidence type="ECO:0000259" key="1">
    <source>
        <dbReference type="Pfam" id="PF00005"/>
    </source>
</evidence>
<dbReference type="PANTHER" id="PTHR43394:SF19">
    <property type="entry name" value="ABC TRANSPORTER B FAMILY"/>
    <property type="match status" value="1"/>
</dbReference>
<reference evidence="2" key="1">
    <citation type="submission" date="2018-11" db="EMBL/GenBank/DDBJ databases">
        <authorList>
            <consortium name="Pathogen Informatics"/>
        </authorList>
    </citation>
    <scope>NUCLEOTIDE SEQUENCE</scope>
</reference>
<dbReference type="Proteomes" id="UP000784294">
    <property type="component" value="Unassembled WGS sequence"/>
</dbReference>
<dbReference type="Pfam" id="PF00005">
    <property type="entry name" value="ABC_tran"/>
    <property type="match status" value="1"/>
</dbReference>
<organism evidence="2 3">
    <name type="scientific">Protopolystoma xenopodis</name>
    <dbReference type="NCBI Taxonomy" id="117903"/>
    <lineage>
        <taxon>Eukaryota</taxon>
        <taxon>Metazoa</taxon>
        <taxon>Spiralia</taxon>
        <taxon>Lophotrochozoa</taxon>
        <taxon>Platyhelminthes</taxon>
        <taxon>Monogenea</taxon>
        <taxon>Polyopisthocotylea</taxon>
        <taxon>Polystomatidea</taxon>
        <taxon>Polystomatidae</taxon>
        <taxon>Protopolystoma</taxon>
    </lineage>
</organism>
<name>A0A448X172_9PLAT</name>
<comment type="caution">
    <text evidence="2">The sequence shown here is derived from an EMBL/GenBank/DDBJ whole genome shotgun (WGS) entry which is preliminary data.</text>
</comment>